<geneLocation type="plasmid" evidence="1 2">
    <name>unnamed2</name>
</geneLocation>
<protein>
    <submittedName>
        <fullName evidence="1">Uncharacterized protein</fullName>
    </submittedName>
</protein>
<reference evidence="1 2" key="1">
    <citation type="submission" date="2024-02" db="EMBL/GenBank/DDBJ databases">
        <title>Seven novel Bacillus-like species.</title>
        <authorList>
            <person name="Liu G."/>
        </authorList>
    </citation>
    <scope>NUCLEOTIDE SEQUENCE [LARGE SCALE GENOMIC DNA]</scope>
    <source>
        <strain evidence="1 2">FJAT-52991</strain>
        <plasmid evidence="1 2">unnamed2</plasmid>
    </source>
</reference>
<keyword evidence="2" id="KW-1185">Reference proteome</keyword>
<keyword evidence="1" id="KW-0614">Plasmid</keyword>
<dbReference type="EMBL" id="CP147406">
    <property type="protein sequence ID" value="WXB95053.1"/>
    <property type="molecule type" value="Genomic_DNA"/>
</dbReference>
<evidence type="ECO:0000313" key="2">
    <source>
        <dbReference type="Proteomes" id="UP001387364"/>
    </source>
</evidence>
<accession>A0ABZ2NBD7</accession>
<dbReference type="Proteomes" id="UP001387364">
    <property type="component" value="Plasmid unnamed2"/>
</dbReference>
<evidence type="ECO:0000313" key="1">
    <source>
        <dbReference type="EMBL" id="WXB95053.1"/>
    </source>
</evidence>
<name>A0ABZ2NBD7_9BACI</name>
<organism evidence="1 2">
    <name type="scientific">Bacillus kandeliae</name>
    <dbReference type="NCBI Taxonomy" id="3129297"/>
    <lineage>
        <taxon>Bacteria</taxon>
        <taxon>Bacillati</taxon>
        <taxon>Bacillota</taxon>
        <taxon>Bacilli</taxon>
        <taxon>Bacillales</taxon>
        <taxon>Bacillaceae</taxon>
        <taxon>Bacillus</taxon>
    </lineage>
</organism>
<proteinExistence type="predicted"/>
<sequence>MQSQTKKLACGHDVPREFDPEQVEVIGRVIDLVKLDPISYEAEITELYSGMELYYYYEEKTFQYISDGTPPKAQFKNLCESCLIESLKKEDPHYGDGVYFTQHSCLFDQNTHSEVVQSHGIPYRPHRATYTCMDESVFRKIYKTGGVIRSSKHRIEDINNTKMVSIEEGVVFPLCLGW</sequence>
<gene>
    <name evidence="1" type="ORF">WDJ61_18935</name>
</gene>
<dbReference type="RefSeq" id="WP_338754942.1">
    <property type="nucleotide sequence ID" value="NZ_CP147406.1"/>
</dbReference>